<dbReference type="Proteomes" id="UP000326838">
    <property type="component" value="Unassembled WGS sequence"/>
</dbReference>
<dbReference type="RefSeq" id="WP_150892353.1">
    <property type="nucleotide sequence ID" value="NZ_VYUY01000006.1"/>
</dbReference>
<feature type="region of interest" description="Disordered" evidence="2">
    <location>
        <begin position="1"/>
        <end position="26"/>
    </location>
</feature>
<evidence type="ECO:0000313" key="4">
    <source>
        <dbReference type="EMBL" id="KAA9134998.1"/>
    </source>
</evidence>
<dbReference type="SUPFAM" id="SSF102405">
    <property type="entry name" value="MCP/YpsA-like"/>
    <property type="match status" value="1"/>
</dbReference>
<sequence length="395" mass="40740">MTSLDDLVDRMPDVGPAATEPHARQREDRAARILWSGLLEPGDRVGGALIRARGAAEAWRLVEGSPSADVLAAEADIGRNEAKAAIERWAPRLGSRTAEEALERAERHRVAVLVPGDDDWPAALDDLGDHAPPCLWVRGGRGWSAGRDPSVAIVGARAATSYGEHVAGEISAGLAAAGVVVVSGAAYGIDGAAHRAALASGGTTLAFLAGGCDRAYPSGHTDLLERIAASGAVVSEVPCGAAPTKWRFLQRNRLIAAATHATVVVEAGIRSGSLNTAGHAASLGRPIGAVPGPVTSSASAGTHRLLREFDAVCVTGVDDVRELIGLDPGNGTVAPSPEAAGRIRVLDALSDRVPHRVEDVAARSGMSGADVRAHLGTLMLEGAAEAVADRWRRVR</sequence>
<dbReference type="NCBIfam" id="TIGR00732">
    <property type="entry name" value="dprA"/>
    <property type="match status" value="1"/>
</dbReference>
<evidence type="ECO:0000256" key="1">
    <source>
        <dbReference type="ARBA" id="ARBA00006525"/>
    </source>
</evidence>
<dbReference type="EMBL" id="VYUY01000006">
    <property type="protein sequence ID" value="KAA9134998.1"/>
    <property type="molecule type" value="Genomic_DNA"/>
</dbReference>
<keyword evidence="5" id="KW-1185">Reference proteome</keyword>
<dbReference type="InterPro" id="IPR003488">
    <property type="entry name" value="DprA"/>
</dbReference>
<proteinExistence type="inferred from homology"/>
<gene>
    <name evidence="4" type="primary">dprA</name>
    <name evidence="4" type="ORF">F6B40_04760</name>
</gene>
<accession>A0A5N0TKP5</accession>
<dbReference type="Gene3D" id="3.40.50.450">
    <property type="match status" value="1"/>
</dbReference>
<evidence type="ECO:0000259" key="3">
    <source>
        <dbReference type="Pfam" id="PF02481"/>
    </source>
</evidence>
<dbReference type="AlphaFoldDB" id="A0A5N0TKP5"/>
<reference evidence="5" key="1">
    <citation type="submission" date="2019-09" db="EMBL/GenBank/DDBJ databases">
        <title>Mumia zhuanghuii sp. nov. isolated from the intestinal contents of plateau pika (Ochotona curzoniae) in the Qinghai-Tibet plateau of China.</title>
        <authorList>
            <person name="Tian Z."/>
        </authorList>
    </citation>
    <scope>NUCLEOTIDE SEQUENCE [LARGE SCALE GENOMIC DNA]</scope>
    <source>
        <strain evidence="5">L-033</strain>
    </source>
</reference>
<name>A0A5N0TKP5_9MICO</name>
<feature type="domain" description="Smf/DprA SLOG" evidence="3">
    <location>
        <begin position="112"/>
        <end position="323"/>
    </location>
</feature>
<organism evidence="4 5">
    <name type="scientific">Microbacterium caowuchunii</name>
    <dbReference type="NCBI Taxonomy" id="2614638"/>
    <lineage>
        <taxon>Bacteria</taxon>
        <taxon>Bacillati</taxon>
        <taxon>Actinomycetota</taxon>
        <taxon>Actinomycetes</taxon>
        <taxon>Micrococcales</taxon>
        <taxon>Microbacteriaceae</taxon>
        <taxon>Microbacterium</taxon>
    </lineage>
</organism>
<dbReference type="Pfam" id="PF02481">
    <property type="entry name" value="DNA_processg_A"/>
    <property type="match status" value="1"/>
</dbReference>
<comment type="similarity">
    <text evidence="1">Belongs to the DprA/Smf family.</text>
</comment>
<comment type="caution">
    <text evidence="4">The sequence shown here is derived from an EMBL/GenBank/DDBJ whole genome shotgun (WGS) entry which is preliminary data.</text>
</comment>
<evidence type="ECO:0000256" key="2">
    <source>
        <dbReference type="SAM" id="MobiDB-lite"/>
    </source>
</evidence>
<dbReference type="PANTHER" id="PTHR43022:SF1">
    <property type="entry name" value="PROTEIN SMF"/>
    <property type="match status" value="1"/>
</dbReference>
<dbReference type="GO" id="GO:0009294">
    <property type="term" value="P:DNA-mediated transformation"/>
    <property type="evidence" value="ECO:0007669"/>
    <property type="project" value="InterPro"/>
</dbReference>
<dbReference type="InterPro" id="IPR057666">
    <property type="entry name" value="DrpA_SLOG"/>
</dbReference>
<dbReference type="PANTHER" id="PTHR43022">
    <property type="entry name" value="PROTEIN SMF"/>
    <property type="match status" value="1"/>
</dbReference>
<protein>
    <submittedName>
        <fullName evidence="4">DNA-protecting protein DprA</fullName>
    </submittedName>
</protein>
<evidence type="ECO:0000313" key="5">
    <source>
        <dbReference type="Proteomes" id="UP000326838"/>
    </source>
</evidence>